<feature type="compositionally biased region" description="Polar residues" evidence="1">
    <location>
        <begin position="172"/>
        <end position="181"/>
    </location>
</feature>
<keyword evidence="4" id="KW-1185">Reference proteome</keyword>
<feature type="region of interest" description="Disordered" evidence="1">
    <location>
        <begin position="156"/>
        <end position="181"/>
    </location>
</feature>
<gene>
    <name evidence="3" type="ORF">IW254_000366</name>
</gene>
<feature type="compositionally biased region" description="Low complexity" evidence="1">
    <location>
        <begin position="41"/>
        <end position="52"/>
    </location>
</feature>
<evidence type="ECO:0000256" key="2">
    <source>
        <dbReference type="SAM" id="Phobius"/>
    </source>
</evidence>
<proteinExistence type="predicted"/>
<dbReference type="Proteomes" id="UP000658613">
    <property type="component" value="Unassembled WGS sequence"/>
</dbReference>
<dbReference type="RefSeq" id="WP_196823966.1">
    <property type="nucleotide sequence ID" value="NZ_CP046980.1"/>
</dbReference>
<sequence>MRLPLPFSIEQILGAILVILTAVGVIAGVVVAVEKQKSGEASPSTSVTTTPATPQPTVPRTPRPSADEPQRRDIHFAGLLRWDDYEVVDSTHVRIFYQAGSRGCYGEYANVKYNRDEVVIDLYAGTLPNSFQACTMELRGYSMLITLRSPLGNRTITQTRGAKPKPGEHTQPVETPTYATE</sequence>
<feature type="transmembrane region" description="Helical" evidence="2">
    <location>
        <begin position="12"/>
        <end position="33"/>
    </location>
</feature>
<keyword evidence="2" id="KW-1133">Transmembrane helix</keyword>
<keyword evidence="2" id="KW-0472">Membrane</keyword>
<evidence type="ECO:0000313" key="3">
    <source>
        <dbReference type="EMBL" id="MBG6121397.1"/>
    </source>
</evidence>
<name>A0A931DW95_9CORY</name>
<dbReference type="EMBL" id="JADOUE010000001">
    <property type="protein sequence ID" value="MBG6121397.1"/>
    <property type="molecule type" value="Genomic_DNA"/>
</dbReference>
<organism evidence="3 4">
    <name type="scientific">Corynebacterium aquatimens</name>
    <dbReference type="NCBI Taxonomy" id="1190508"/>
    <lineage>
        <taxon>Bacteria</taxon>
        <taxon>Bacillati</taxon>
        <taxon>Actinomycetota</taxon>
        <taxon>Actinomycetes</taxon>
        <taxon>Mycobacteriales</taxon>
        <taxon>Corynebacteriaceae</taxon>
        <taxon>Corynebacterium</taxon>
    </lineage>
</organism>
<feature type="compositionally biased region" description="Pro residues" evidence="1">
    <location>
        <begin position="53"/>
        <end position="62"/>
    </location>
</feature>
<protein>
    <submittedName>
        <fullName evidence="3">Uncharacterized protein</fullName>
    </submittedName>
</protein>
<dbReference type="AlphaFoldDB" id="A0A931DW95"/>
<evidence type="ECO:0000256" key="1">
    <source>
        <dbReference type="SAM" id="MobiDB-lite"/>
    </source>
</evidence>
<reference evidence="3" key="1">
    <citation type="submission" date="2020-11" db="EMBL/GenBank/DDBJ databases">
        <title>Sequencing the genomes of 1000 actinobacteria strains.</title>
        <authorList>
            <person name="Klenk H.-P."/>
        </authorList>
    </citation>
    <scope>NUCLEOTIDE SEQUENCE</scope>
    <source>
        <strain evidence="3">DSM 45632</strain>
    </source>
</reference>
<keyword evidence="2" id="KW-0812">Transmembrane</keyword>
<evidence type="ECO:0000313" key="4">
    <source>
        <dbReference type="Proteomes" id="UP000658613"/>
    </source>
</evidence>
<accession>A0A931DW95</accession>
<comment type="caution">
    <text evidence="3">The sequence shown here is derived from an EMBL/GenBank/DDBJ whole genome shotgun (WGS) entry which is preliminary data.</text>
</comment>
<feature type="region of interest" description="Disordered" evidence="1">
    <location>
        <begin position="40"/>
        <end position="70"/>
    </location>
</feature>